<dbReference type="EMBL" id="JAEAOA010001522">
    <property type="protein sequence ID" value="KAK3583444.1"/>
    <property type="molecule type" value="Genomic_DNA"/>
</dbReference>
<reference evidence="1" key="2">
    <citation type="journal article" date="2021" name="Genome Biol. Evol.">
        <title>Developing a high-quality reference genome for a parasitic bivalve with doubly uniparental inheritance (Bivalvia: Unionida).</title>
        <authorList>
            <person name="Smith C.H."/>
        </authorList>
    </citation>
    <scope>NUCLEOTIDE SEQUENCE</scope>
    <source>
        <strain evidence="1">CHS0354</strain>
        <tissue evidence="1">Mantle</tissue>
    </source>
</reference>
<evidence type="ECO:0000313" key="1">
    <source>
        <dbReference type="EMBL" id="KAK3583444.1"/>
    </source>
</evidence>
<evidence type="ECO:0000313" key="2">
    <source>
        <dbReference type="Proteomes" id="UP001195483"/>
    </source>
</evidence>
<organism evidence="1 2">
    <name type="scientific">Potamilus streckersoni</name>
    <dbReference type="NCBI Taxonomy" id="2493646"/>
    <lineage>
        <taxon>Eukaryota</taxon>
        <taxon>Metazoa</taxon>
        <taxon>Spiralia</taxon>
        <taxon>Lophotrochozoa</taxon>
        <taxon>Mollusca</taxon>
        <taxon>Bivalvia</taxon>
        <taxon>Autobranchia</taxon>
        <taxon>Heteroconchia</taxon>
        <taxon>Palaeoheterodonta</taxon>
        <taxon>Unionida</taxon>
        <taxon>Unionoidea</taxon>
        <taxon>Unionidae</taxon>
        <taxon>Ambleminae</taxon>
        <taxon>Lampsilini</taxon>
        <taxon>Potamilus</taxon>
    </lineage>
</organism>
<dbReference type="Proteomes" id="UP001195483">
    <property type="component" value="Unassembled WGS sequence"/>
</dbReference>
<accession>A0AAE0S1N0</accession>
<protein>
    <submittedName>
        <fullName evidence="1">Uncharacterized protein</fullName>
    </submittedName>
</protein>
<keyword evidence="2" id="KW-1185">Reference proteome</keyword>
<gene>
    <name evidence="1" type="ORF">CHS0354_025576</name>
</gene>
<reference evidence="1" key="3">
    <citation type="submission" date="2023-05" db="EMBL/GenBank/DDBJ databases">
        <authorList>
            <person name="Smith C.H."/>
        </authorList>
    </citation>
    <scope>NUCLEOTIDE SEQUENCE</scope>
    <source>
        <strain evidence="1">CHS0354</strain>
        <tissue evidence="1">Mantle</tissue>
    </source>
</reference>
<comment type="caution">
    <text evidence="1">The sequence shown here is derived from an EMBL/GenBank/DDBJ whole genome shotgun (WGS) entry which is preliminary data.</text>
</comment>
<proteinExistence type="predicted"/>
<dbReference type="AlphaFoldDB" id="A0AAE0S1N0"/>
<name>A0AAE0S1N0_9BIVA</name>
<sequence>MNNQETERGDVLPGYKDMAIESVATCWDIIRWPRSYIENCLRSVFWRPYDPKIEDWVFVEVLKIDHFNDESQFDANRNEECMEKESFEILRD</sequence>
<reference evidence="1" key="1">
    <citation type="journal article" date="2021" name="Genome Biol. Evol.">
        <title>A High-Quality Reference Genome for a Parasitic Bivalve with Doubly Uniparental Inheritance (Bivalvia: Unionida).</title>
        <authorList>
            <person name="Smith C.H."/>
        </authorList>
    </citation>
    <scope>NUCLEOTIDE SEQUENCE</scope>
    <source>
        <strain evidence="1">CHS0354</strain>
    </source>
</reference>